<sequence length="95" mass="10403">MPAALYIVVDVVLLGVGLAVVFLVPPMSDLPLMWIPIALMASVALTVPVAWTIWTLTRPKPVAPPARPAPPPIPTRLPGRDPARERRYPRPIRNN</sequence>
<keyword evidence="2" id="KW-0812">Transmembrane</keyword>
<feature type="region of interest" description="Disordered" evidence="1">
    <location>
        <begin position="59"/>
        <end position="95"/>
    </location>
</feature>
<name>A0A1G6B6R7_9HYPH</name>
<evidence type="ECO:0000313" key="4">
    <source>
        <dbReference type="Proteomes" id="UP000199071"/>
    </source>
</evidence>
<evidence type="ECO:0000256" key="1">
    <source>
        <dbReference type="SAM" id="MobiDB-lite"/>
    </source>
</evidence>
<gene>
    <name evidence="3" type="ORF">SAMN02982931_01296</name>
</gene>
<keyword evidence="4" id="KW-1185">Reference proteome</keyword>
<evidence type="ECO:0000256" key="2">
    <source>
        <dbReference type="SAM" id="Phobius"/>
    </source>
</evidence>
<feature type="transmembrane region" description="Helical" evidence="2">
    <location>
        <begin position="32"/>
        <end position="54"/>
    </location>
</feature>
<reference evidence="3 4" key="1">
    <citation type="submission" date="2016-10" db="EMBL/GenBank/DDBJ databases">
        <authorList>
            <person name="de Groot N.N."/>
        </authorList>
    </citation>
    <scope>NUCLEOTIDE SEQUENCE [LARGE SCALE GENOMIC DNA]</scope>
    <source>
        <strain evidence="3 4">ATCC 35022</strain>
    </source>
</reference>
<dbReference type="Proteomes" id="UP000199071">
    <property type="component" value="Unassembled WGS sequence"/>
</dbReference>
<keyword evidence="2" id="KW-1133">Transmembrane helix</keyword>
<evidence type="ECO:0000313" key="3">
    <source>
        <dbReference type="EMBL" id="SDB16340.1"/>
    </source>
</evidence>
<accession>A0A1G6B6R7</accession>
<organism evidence="3 4">
    <name type="scientific">Bauldia litoralis</name>
    <dbReference type="NCBI Taxonomy" id="665467"/>
    <lineage>
        <taxon>Bacteria</taxon>
        <taxon>Pseudomonadati</taxon>
        <taxon>Pseudomonadota</taxon>
        <taxon>Alphaproteobacteria</taxon>
        <taxon>Hyphomicrobiales</taxon>
        <taxon>Kaistiaceae</taxon>
        <taxon>Bauldia</taxon>
    </lineage>
</organism>
<feature type="compositionally biased region" description="Pro residues" evidence="1">
    <location>
        <begin position="61"/>
        <end position="75"/>
    </location>
</feature>
<proteinExistence type="predicted"/>
<keyword evidence="2" id="KW-0472">Membrane</keyword>
<dbReference type="STRING" id="665467.SAMN02982931_01296"/>
<dbReference type="EMBL" id="FMXQ01000002">
    <property type="protein sequence ID" value="SDB16340.1"/>
    <property type="molecule type" value="Genomic_DNA"/>
</dbReference>
<dbReference type="AlphaFoldDB" id="A0A1G6B6R7"/>
<protein>
    <submittedName>
        <fullName evidence="3">Uncharacterized protein</fullName>
    </submittedName>
</protein>
<feature type="transmembrane region" description="Helical" evidence="2">
    <location>
        <begin position="6"/>
        <end position="25"/>
    </location>
</feature>
<feature type="compositionally biased region" description="Basic and acidic residues" evidence="1">
    <location>
        <begin position="78"/>
        <end position="88"/>
    </location>
</feature>